<name>A0A3B0UEN3_9ZZZZ</name>
<dbReference type="PANTHER" id="PTHR43370">
    <property type="entry name" value="SUGAR ABC TRANSPORTER INTEGRAL MEMBRANE PROTEIN-RELATED"/>
    <property type="match status" value="1"/>
</dbReference>
<dbReference type="PANTHER" id="PTHR43370:SF2">
    <property type="entry name" value="ABC TRANSPORTER PERMEASE PROTEIN"/>
    <property type="match status" value="1"/>
</dbReference>
<keyword evidence="3 6" id="KW-0812">Transmembrane</keyword>
<evidence type="ECO:0000256" key="2">
    <source>
        <dbReference type="ARBA" id="ARBA00022475"/>
    </source>
</evidence>
<dbReference type="EMBL" id="UOEM01000111">
    <property type="protein sequence ID" value="VAW18056.1"/>
    <property type="molecule type" value="Genomic_DNA"/>
</dbReference>
<reference evidence="7" key="1">
    <citation type="submission" date="2018-06" db="EMBL/GenBank/DDBJ databases">
        <authorList>
            <person name="Zhirakovskaya E."/>
        </authorList>
    </citation>
    <scope>NUCLEOTIDE SEQUENCE</scope>
</reference>
<protein>
    <submittedName>
        <fullName evidence="7">Nucleoside ABC transporter, permease protein 2</fullName>
    </submittedName>
</protein>
<evidence type="ECO:0000313" key="7">
    <source>
        <dbReference type="EMBL" id="VAW18056.1"/>
    </source>
</evidence>
<dbReference type="GO" id="GO:0005886">
    <property type="term" value="C:plasma membrane"/>
    <property type="evidence" value="ECO:0007669"/>
    <property type="project" value="UniProtKB-SubCell"/>
</dbReference>
<comment type="subcellular location">
    <subcellularLocation>
        <location evidence="1">Cell membrane</location>
        <topology evidence="1">Multi-pass membrane protein</topology>
    </subcellularLocation>
</comment>
<keyword evidence="5 6" id="KW-0472">Membrane</keyword>
<feature type="transmembrane region" description="Helical" evidence="6">
    <location>
        <begin position="66"/>
        <end position="89"/>
    </location>
</feature>
<dbReference type="AlphaFoldDB" id="A0A3B0UEN3"/>
<sequence length="316" mass="34288">MTGDLFEILITAGFWAATIRIVSPLIFGTLGELICERAGVLNLGIEGIMTMGAMAGWMWVYQGGDLWGGILFAAFVGAMFGFLHAVFTVHLGLSQHVTGIGITLFASSLSYYIFRMMLPDVTTPPKIVPFQQYPIPVLSDIPVIGEAFFNQTPLTYLAFFTVLAVWYVLEKTPLGLAVRMAGENPVAVEAQGIDVLAIRTGAVMVGSALMAIGGAFITMSAFDAFFFGMINGRGWICVALVIFSSWRPGRALLGALLFAGLDAMQVRAQQLAGAQIPYQFFLMLPYVLSIAAMVVMASRTRYPKALLVPFRRGERV</sequence>
<feature type="transmembrane region" description="Helical" evidence="6">
    <location>
        <begin position="6"/>
        <end position="27"/>
    </location>
</feature>
<dbReference type="InterPro" id="IPR001851">
    <property type="entry name" value="ABC_transp_permease"/>
</dbReference>
<keyword evidence="2" id="KW-1003">Cell membrane</keyword>
<feature type="transmembrane region" description="Helical" evidence="6">
    <location>
        <begin position="196"/>
        <end position="218"/>
    </location>
</feature>
<feature type="transmembrane region" description="Helical" evidence="6">
    <location>
        <begin position="96"/>
        <end position="114"/>
    </location>
</feature>
<dbReference type="Pfam" id="PF02653">
    <property type="entry name" value="BPD_transp_2"/>
    <property type="match status" value="1"/>
</dbReference>
<gene>
    <name evidence="7" type="ORF">MNBD_ALPHA09-1949</name>
</gene>
<organism evidence="7">
    <name type="scientific">hydrothermal vent metagenome</name>
    <dbReference type="NCBI Taxonomy" id="652676"/>
    <lineage>
        <taxon>unclassified sequences</taxon>
        <taxon>metagenomes</taxon>
        <taxon>ecological metagenomes</taxon>
    </lineage>
</organism>
<feature type="transmembrane region" description="Helical" evidence="6">
    <location>
        <begin position="280"/>
        <end position="297"/>
    </location>
</feature>
<dbReference type="CDD" id="cd06580">
    <property type="entry name" value="TM_PBP1_transp_TpRbsC_like"/>
    <property type="match status" value="1"/>
</dbReference>
<feature type="transmembrane region" description="Helical" evidence="6">
    <location>
        <begin position="224"/>
        <end position="244"/>
    </location>
</feature>
<evidence type="ECO:0000256" key="6">
    <source>
        <dbReference type="SAM" id="Phobius"/>
    </source>
</evidence>
<feature type="transmembrane region" description="Helical" evidence="6">
    <location>
        <begin position="39"/>
        <end position="60"/>
    </location>
</feature>
<evidence type="ECO:0000256" key="3">
    <source>
        <dbReference type="ARBA" id="ARBA00022692"/>
    </source>
</evidence>
<evidence type="ECO:0000256" key="4">
    <source>
        <dbReference type="ARBA" id="ARBA00022989"/>
    </source>
</evidence>
<feature type="transmembrane region" description="Helical" evidence="6">
    <location>
        <begin position="148"/>
        <end position="169"/>
    </location>
</feature>
<evidence type="ECO:0000256" key="1">
    <source>
        <dbReference type="ARBA" id="ARBA00004651"/>
    </source>
</evidence>
<evidence type="ECO:0000256" key="5">
    <source>
        <dbReference type="ARBA" id="ARBA00023136"/>
    </source>
</evidence>
<dbReference type="GO" id="GO:0022857">
    <property type="term" value="F:transmembrane transporter activity"/>
    <property type="evidence" value="ECO:0007669"/>
    <property type="project" value="InterPro"/>
</dbReference>
<accession>A0A3B0UEN3</accession>
<proteinExistence type="predicted"/>
<keyword evidence="4 6" id="KW-1133">Transmembrane helix</keyword>